<organism evidence="1 2">
    <name type="scientific">Dioscorea alata</name>
    <name type="common">Purple yam</name>
    <dbReference type="NCBI Taxonomy" id="55571"/>
    <lineage>
        <taxon>Eukaryota</taxon>
        <taxon>Viridiplantae</taxon>
        <taxon>Streptophyta</taxon>
        <taxon>Embryophyta</taxon>
        <taxon>Tracheophyta</taxon>
        <taxon>Spermatophyta</taxon>
        <taxon>Magnoliopsida</taxon>
        <taxon>Liliopsida</taxon>
        <taxon>Dioscoreales</taxon>
        <taxon>Dioscoreaceae</taxon>
        <taxon>Dioscorea</taxon>
    </lineage>
</organism>
<feature type="non-terminal residue" evidence="1">
    <location>
        <position position="76"/>
    </location>
</feature>
<comment type="caution">
    <text evidence="1">The sequence shown here is derived from an EMBL/GenBank/DDBJ whole genome shotgun (WGS) entry which is preliminary data.</text>
</comment>
<sequence length="76" mass="8382">MFLLLILLSGLSKRATYDQIKDAIKEASQGKLEGILGYVDEDLVSTDFLCDSRSSISDAKAGIALNDHFVKLVAWY</sequence>
<dbReference type="Proteomes" id="UP000827976">
    <property type="component" value="Chromosome 17"/>
</dbReference>
<accession>A0ACB7UEZ4</accession>
<name>A0ACB7UEZ4_DIOAL</name>
<proteinExistence type="predicted"/>
<keyword evidence="1" id="KW-0560">Oxidoreductase</keyword>
<gene>
    <name evidence="1" type="ORF">IHE45_17G115500</name>
</gene>
<evidence type="ECO:0000313" key="1">
    <source>
        <dbReference type="EMBL" id="KAH7658825.1"/>
    </source>
</evidence>
<dbReference type="EC" id="1.2.1.12" evidence="1"/>
<reference evidence="2" key="1">
    <citation type="journal article" date="2022" name="Nat. Commun.">
        <title>Chromosome evolution and the genetic basis of agronomically important traits in greater yam.</title>
        <authorList>
            <person name="Bredeson J.V."/>
            <person name="Lyons J.B."/>
            <person name="Oniyinde I.O."/>
            <person name="Okereke N.R."/>
            <person name="Kolade O."/>
            <person name="Nnabue I."/>
            <person name="Nwadili C.O."/>
            <person name="Hribova E."/>
            <person name="Parker M."/>
            <person name="Nwogha J."/>
            <person name="Shu S."/>
            <person name="Carlson J."/>
            <person name="Kariba R."/>
            <person name="Muthemba S."/>
            <person name="Knop K."/>
            <person name="Barton G.J."/>
            <person name="Sherwood A.V."/>
            <person name="Lopez-Montes A."/>
            <person name="Asiedu R."/>
            <person name="Jamnadass R."/>
            <person name="Muchugi A."/>
            <person name="Goodstein D."/>
            <person name="Egesi C.N."/>
            <person name="Featherston J."/>
            <person name="Asfaw A."/>
            <person name="Simpson G.G."/>
            <person name="Dolezel J."/>
            <person name="Hendre P.S."/>
            <person name="Van Deynze A."/>
            <person name="Kumar P.L."/>
            <person name="Obidiegwu J.E."/>
            <person name="Bhattacharjee R."/>
            <person name="Rokhsar D.S."/>
        </authorList>
    </citation>
    <scope>NUCLEOTIDE SEQUENCE [LARGE SCALE GENOMIC DNA]</scope>
    <source>
        <strain evidence="2">cv. TDa95/00328</strain>
    </source>
</reference>
<keyword evidence="2" id="KW-1185">Reference proteome</keyword>
<dbReference type="EMBL" id="CM037027">
    <property type="protein sequence ID" value="KAH7658825.1"/>
    <property type="molecule type" value="Genomic_DNA"/>
</dbReference>
<evidence type="ECO:0000313" key="2">
    <source>
        <dbReference type="Proteomes" id="UP000827976"/>
    </source>
</evidence>
<protein>
    <submittedName>
        <fullName evidence="1">Glyceraldehyde-3-phosphate dehydrogenase (Phosphorylating) protein</fullName>
        <ecNumber evidence="1">1.2.1.12</ecNumber>
    </submittedName>
</protein>